<name>A0ABS5AT96_9STRE</name>
<sequence length="176" mass="20429">MFTLFVFIVSLILLLRRFKSRRSRIIIGMLYSLFLVWYVQAILNYGKYTLQPGQSVQLRVSPNTNQVEFSSELILDKKDSGKLKLTGLSFWTEIGKREHYDVEETEIYETVFIDGKIEHKKLPNSNNNSMYIGENGFIVQYKGGKRFNVTSGEKYTITITNIDNKPAHFEAQVVDR</sequence>
<accession>A0ABS5AT96</accession>
<dbReference type="EMBL" id="QFAY01000001">
    <property type="protein sequence ID" value="MBP2619799.1"/>
    <property type="molecule type" value="Genomic_DNA"/>
</dbReference>
<organism evidence="1 2">
    <name type="scientific">Streptococcus panodentis</name>
    <dbReference type="NCBI Taxonomy" id="1581472"/>
    <lineage>
        <taxon>Bacteria</taxon>
        <taxon>Bacillati</taxon>
        <taxon>Bacillota</taxon>
        <taxon>Bacilli</taxon>
        <taxon>Lactobacillales</taxon>
        <taxon>Streptococcaceae</taxon>
        <taxon>Streptococcus</taxon>
    </lineage>
</organism>
<proteinExistence type="predicted"/>
<dbReference type="RefSeq" id="WP_209550488.1">
    <property type="nucleotide sequence ID" value="NZ_QFAY01000001.1"/>
</dbReference>
<dbReference type="Proteomes" id="UP001519349">
    <property type="component" value="Unassembled WGS sequence"/>
</dbReference>
<reference evidence="1 2" key="1">
    <citation type="submission" date="2018-05" db="EMBL/GenBank/DDBJ databases">
        <title>Draft genome sequence of Streptococcus panodentis CCUG 70867T.</title>
        <authorList>
            <person name="Salva-Serra F."/>
            <person name="Mendez V."/>
            <person name="Jaen-Luchoro D."/>
            <person name="Gonzales-Siles L."/>
            <person name="Karlsson R."/>
            <person name="Engstrom-Jakobsson H."/>
            <person name="Busquets A."/>
            <person name="Gomila M."/>
            <person name="Pineiro-Iglesias B."/>
            <person name="Bennasar-Figueras A."/>
            <person name="Seeger M."/>
            <person name="Moore E."/>
        </authorList>
    </citation>
    <scope>NUCLEOTIDE SEQUENCE [LARGE SCALE GENOMIC DNA]</scope>
    <source>
        <strain evidence="1 2">CCUG 70867</strain>
    </source>
</reference>
<protein>
    <submittedName>
        <fullName evidence="1">Uncharacterized protein</fullName>
    </submittedName>
</protein>
<evidence type="ECO:0000313" key="1">
    <source>
        <dbReference type="EMBL" id="MBP2619799.1"/>
    </source>
</evidence>
<evidence type="ECO:0000313" key="2">
    <source>
        <dbReference type="Proteomes" id="UP001519349"/>
    </source>
</evidence>
<gene>
    <name evidence="1" type="ORF">DHL47_00290</name>
</gene>
<comment type="caution">
    <text evidence="1">The sequence shown here is derived from an EMBL/GenBank/DDBJ whole genome shotgun (WGS) entry which is preliminary data.</text>
</comment>
<keyword evidence="2" id="KW-1185">Reference proteome</keyword>